<evidence type="ECO:0000313" key="2">
    <source>
        <dbReference type="EMBL" id="MFC6202560.1"/>
    </source>
</evidence>
<evidence type="ECO:0000313" key="3">
    <source>
        <dbReference type="Proteomes" id="UP001596171"/>
    </source>
</evidence>
<comment type="caution">
    <text evidence="2">The sequence shown here is derived from an EMBL/GenBank/DDBJ whole genome shotgun (WGS) entry which is preliminary data.</text>
</comment>
<evidence type="ECO:0000256" key="1">
    <source>
        <dbReference type="SAM" id="MobiDB-lite"/>
    </source>
</evidence>
<sequence>MKVLYFYDEGTGIFDHSELVTVDDEFTLPENATFVAPVNGSYEPIHINDDKTAWIGTPKEEWMAAHPAPAPTPTPEQTAQATLMLQMAQTKTTQDKFNAQIMLQLASMKSDTTTVGSTSTGTATTPAE</sequence>
<protein>
    <submittedName>
        <fullName evidence="2">Uncharacterized protein</fullName>
    </submittedName>
</protein>
<proteinExistence type="predicted"/>
<feature type="compositionally biased region" description="Low complexity" evidence="1">
    <location>
        <begin position="112"/>
        <end position="128"/>
    </location>
</feature>
<gene>
    <name evidence="2" type="ORF">ACFP1L_11870</name>
</gene>
<reference evidence="3" key="1">
    <citation type="journal article" date="2019" name="Int. J. Syst. Evol. Microbiol.">
        <title>The Global Catalogue of Microorganisms (GCM) 10K type strain sequencing project: providing services to taxonomists for standard genome sequencing and annotation.</title>
        <authorList>
            <consortium name="The Broad Institute Genomics Platform"/>
            <consortium name="The Broad Institute Genome Sequencing Center for Infectious Disease"/>
            <person name="Wu L."/>
            <person name="Ma J."/>
        </authorList>
    </citation>
    <scope>NUCLEOTIDE SEQUENCE [LARGE SCALE GENOMIC DNA]</scope>
    <source>
        <strain evidence="3">CCM 8930</strain>
    </source>
</reference>
<organism evidence="2 3">
    <name type="scientific">Lactiplantibacillus nangangensis</name>
    <dbReference type="NCBI Taxonomy" id="2559917"/>
    <lineage>
        <taxon>Bacteria</taxon>
        <taxon>Bacillati</taxon>
        <taxon>Bacillota</taxon>
        <taxon>Bacilli</taxon>
        <taxon>Lactobacillales</taxon>
        <taxon>Lactobacillaceae</taxon>
        <taxon>Lactiplantibacillus</taxon>
    </lineage>
</organism>
<name>A0ABW1SLT3_9LACO</name>
<dbReference type="Proteomes" id="UP001596171">
    <property type="component" value="Unassembled WGS sequence"/>
</dbReference>
<feature type="region of interest" description="Disordered" evidence="1">
    <location>
        <begin position="109"/>
        <end position="128"/>
    </location>
</feature>
<keyword evidence="3" id="KW-1185">Reference proteome</keyword>
<accession>A0ABW1SLT3</accession>
<dbReference type="EMBL" id="JBHSSE010000024">
    <property type="protein sequence ID" value="MFC6202560.1"/>
    <property type="molecule type" value="Genomic_DNA"/>
</dbReference>
<dbReference type="RefSeq" id="WP_137616590.1">
    <property type="nucleotide sequence ID" value="NZ_BJDI01000010.1"/>
</dbReference>